<organism evidence="1 2">
    <name type="scientific">Pelotomaculum thermopropionicum (strain DSM 13744 / JCM 10971 / SI)</name>
    <dbReference type="NCBI Taxonomy" id="370438"/>
    <lineage>
        <taxon>Bacteria</taxon>
        <taxon>Bacillati</taxon>
        <taxon>Bacillota</taxon>
        <taxon>Clostridia</taxon>
        <taxon>Eubacteriales</taxon>
        <taxon>Desulfotomaculaceae</taxon>
        <taxon>Pelotomaculum</taxon>
    </lineage>
</organism>
<protein>
    <submittedName>
        <fullName evidence="1">Predicted exonuclease</fullName>
    </submittedName>
</protein>
<dbReference type="PANTHER" id="PTHR43694">
    <property type="entry name" value="RIBONUCLEASE J"/>
    <property type="match status" value="1"/>
</dbReference>
<dbReference type="HOGENOM" id="CLU_031965_0_0_9"/>
<dbReference type="EMBL" id="AP009389">
    <property type="protein sequence ID" value="BAF59115.1"/>
    <property type="molecule type" value="Genomic_DNA"/>
</dbReference>
<dbReference type="Proteomes" id="UP000006556">
    <property type="component" value="Chromosome"/>
</dbReference>
<dbReference type="AlphaFoldDB" id="A5D3R1"/>
<dbReference type="KEGG" id="pth:PTH_0934"/>
<keyword evidence="1" id="KW-0378">Hydrolase</keyword>
<reference evidence="2" key="1">
    <citation type="journal article" date="2008" name="Genome Res.">
        <title>The genome of Pelotomaculum thermopropionicum reveals niche-associated evolution in anaerobic microbiota.</title>
        <authorList>
            <person name="Kosaka T."/>
            <person name="Kato S."/>
            <person name="Shimoyama T."/>
            <person name="Ishii S."/>
            <person name="Abe T."/>
            <person name="Watanabe K."/>
        </authorList>
    </citation>
    <scope>NUCLEOTIDE SEQUENCE [LARGE SCALE GENOMIC DNA]</scope>
    <source>
        <strain evidence="2">DSM 13744 / JCM 10971 / SI</strain>
    </source>
</reference>
<accession>A5D3R1</accession>
<gene>
    <name evidence="1" type="primary">YSH1</name>
    <name evidence="1" type="ordered locus">PTH_0934</name>
</gene>
<dbReference type="PANTHER" id="PTHR43694:SF1">
    <property type="entry name" value="RIBONUCLEASE J"/>
    <property type="match status" value="1"/>
</dbReference>
<evidence type="ECO:0000313" key="2">
    <source>
        <dbReference type="Proteomes" id="UP000006556"/>
    </source>
</evidence>
<dbReference type="eggNOG" id="COG1236">
    <property type="taxonomic scope" value="Bacteria"/>
</dbReference>
<keyword evidence="2" id="KW-1185">Reference proteome</keyword>
<dbReference type="GO" id="GO:0004527">
    <property type="term" value="F:exonuclease activity"/>
    <property type="evidence" value="ECO:0007669"/>
    <property type="project" value="UniProtKB-KW"/>
</dbReference>
<dbReference type="Gene3D" id="3.60.15.10">
    <property type="entry name" value="Ribonuclease Z/Hydroxyacylglutathione hydrolase-like"/>
    <property type="match status" value="1"/>
</dbReference>
<evidence type="ECO:0000313" key="1">
    <source>
        <dbReference type="EMBL" id="BAF59115.1"/>
    </source>
</evidence>
<name>A5D3R1_PELTS</name>
<dbReference type="InterPro" id="IPR036866">
    <property type="entry name" value="RibonucZ/Hydroxyglut_hydro"/>
</dbReference>
<dbReference type="SUPFAM" id="SSF56281">
    <property type="entry name" value="Metallo-hydrolase/oxidoreductase"/>
    <property type="match status" value="1"/>
</dbReference>
<keyword evidence="1" id="KW-0540">Nuclease</keyword>
<sequence length="519" mass="57363">MAVVLTVYDGASCIGGSKIILNDGGAALLLDFGINFKSEGAFFDEFLQPRSTFGFSDLLALGLLPPLKGLYRPDLEYPGIWDRYSGHPLFREVEVQGVLLSHAHFDHCGHFTYLHQDIPVYASLTGAAVCKALQDTAGGEICYITPRELKDGLIRATGYRQVPYEQKIYHAFNCESVPPGMASFWRQCDSARGLNCKPLKACGNETSIADLPVRFWPVDHSIPGAGAYALKTSAGWVVYTGDLRLHGKQGALTRQFINEAASLKPAVLVCEGTHPEVKRPVTENEVAANSFEAVKKEKGLVVADFGPRNIERLLSFLEIAGGTDRLLVLTSKDVYLLEALRAAGETGVPDPCADGRIALYVRPRAVRQKWEDSLLARFGERAPERLVDAVRVRAAPGGYILCFSYYDFHAFLDIEPQGGTYIYSSSEAFSEEMLLDHERVRNWIGLFGFKLYGSLGRDRESSGFHASGHIHGPGIEEMVETIRPSVLVPVHTENREFFRRFEGICRVVYLQNGESFTIG</sequence>
<dbReference type="STRING" id="370438.PTH_0934"/>
<keyword evidence="1" id="KW-0269">Exonuclease</keyword>
<proteinExistence type="predicted"/>